<name>A0AAV5I8P3_9ROSI</name>
<evidence type="ECO:0000313" key="1">
    <source>
        <dbReference type="EMBL" id="GKU94011.1"/>
    </source>
</evidence>
<organism evidence="1 2">
    <name type="scientific">Rubroshorea leprosula</name>
    <dbReference type="NCBI Taxonomy" id="152421"/>
    <lineage>
        <taxon>Eukaryota</taxon>
        <taxon>Viridiplantae</taxon>
        <taxon>Streptophyta</taxon>
        <taxon>Embryophyta</taxon>
        <taxon>Tracheophyta</taxon>
        <taxon>Spermatophyta</taxon>
        <taxon>Magnoliopsida</taxon>
        <taxon>eudicotyledons</taxon>
        <taxon>Gunneridae</taxon>
        <taxon>Pentapetalae</taxon>
        <taxon>rosids</taxon>
        <taxon>malvids</taxon>
        <taxon>Malvales</taxon>
        <taxon>Dipterocarpaceae</taxon>
        <taxon>Rubroshorea</taxon>
    </lineage>
</organism>
<gene>
    <name evidence="1" type="ORF">SLEP1_g7553</name>
</gene>
<reference evidence="1 2" key="1">
    <citation type="journal article" date="2021" name="Commun. Biol.">
        <title>The genome of Shorea leprosula (Dipterocarpaceae) highlights the ecological relevance of drought in aseasonal tropical rainforests.</title>
        <authorList>
            <person name="Ng K.K.S."/>
            <person name="Kobayashi M.J."/>
            <person name="Fawcett J.A."/>
            <person name="Hatakeyama M."/>
            <person name="Paape T."/>
            <person name="Ng C.H."/>
            <person name="Ang C.C."/>
            <person name="Tnah L.H."/>
            <person name="Lee C.T."/>
            <person name="Nishiyama T."/>
            <person name="Sese J."/>
            <person name="O'Brien M.J."/>
            <person name="Copetti D."/>
            <person name="Mohd Noor M.I."/>
            <person name="Ong R.C."/>
            <person name="Putra M."/>
            <person name="Sireger I.Z."/>
            <person name="Indrioko S."/>
            <person name="Kosugi Y."/>
            <person name="Izuno A."/>
            <person name="Isagi Y."/>
            <person name="Lee S.L."/>
            <person name="Shimizu K.K."/>
        </authorList>
    </citation>
    <scope>NUCLEOTIDE SEQUENCE [LARGE SCALE GENOMIC DNA]</scope>
    <source>
        <strain evidence="1">214</strain>
    </source>
</reference>
<proteinExistence type="predicted"/>
<dbReference type="Proteomes" id="UP001054252">
    <property type="component" value="Unassembled WGS sequence"/>
</dbReference>
<evidence type="ECO:0000313" key="2">
    <source>
        <dbReference type="Proteomes" id="UP001054252"/>
    </source>
</evidence>
<protein>
    <submittedName>
        <fullName evidence="1">Uncharacterized protein</fullName>
    </submittedName>
</protein>
<accession>A0AAV5I8P3</accession>
<comment type="caution">
    <text evidence="1">The sequence shown here is derived from an EMBL/GenBank/DDBJ whole genome shotgun (WGS) entry which is preliminary data.</text>
</comment>
<sequence length="252" mass="27649">MEGSPSKSAVMAPVARDIAKMGVDPIVKGDLIILEISPTTVEDMTISLSVVASFSRSCLCCAFRNAASKNNTTFIASILLTTAPPNPPPIPTAEIVKGGEIRNTARNATTASMRRKPRSVSVRGWRNWRIEIGAEKACCQECERDARGNSQKKGIELKSEVAAAQRLREEAADIWSSFANAEVLKVYDAGSHYPSIFRNSLVLWISAACMLRLILFRYEGKAKFLVVKLSLYLNGDLCFNDWLAFAMSLARV</sequence>
<dbReference type="AlphaFoldDB" id="A0AAV5I8P3"/>
<dbReference type="EMBL" id="BPVZ01000007">
    <property type="protein sequence ID" value="GKU94011.1"/>
    <property type="molecule type" value="Genomic_DNA"/>
</dbReference>
<keyword evidence="2" id="KW-1185">Reference proteome</keyword>